<keyword evidence="2" id="KW-1185">Reference proteome</keyword>
<proteinExistence type="predicted"/>
<name>A0A8J2L575_9HEXA</name>
<gene>
    <name evidence="1" type="ORF">AFUS01_LOCUS38881</name>
</gene>
<evidence type="ECO:0000313" key="2">
    <source>
        <dbReference type="Proteomes" id="UP000708208"/>
    </source>
</evidence>
<feature type="non-terminal residue" evidence="1">
    <location>
        <position position="1"/>
    </location>
</feature>
<dbReference type="EMBL" id="CAJVCH010549685">
    <property type="protein sequence ID" value="CAG7828993.1"/>
    <property type="molecule type" value="Genomic_DNA"/>
</dbReference>
<comment type="caution">
    <text evidence="1">The sequence shown here is derived from an EMBL/GenBank/DDBJ whole genome shotgun (WGS) entry which is preliminary data.</text>
</comment>
<reference evidence="1" key="1">
    <citation type="submission" date="2021-06" db="EMBL/GenBank/DDBJ databases">
        <authorList>
            <person name="Hodson N. C."/>
            <person name="Mongue J. A."/>
            <person name="Jaron S. K."/>
        </authorList>
    </citation>
    <scope>NUCLEOTIDE SEQUENCE</scope>
</reference>
<organism evidence="1 2">
    <name type="scientific">Allacma fusca</name>
    <dbReference type="NCBI Taxonomy" id="39272"/>
    <lineage>
        <taxon>Eukaryota</taxon>
        <taxon>Metazoa</taxon>
        <taxon>Ecdysozoa</taxon>
        <taxon>Arthropoda</taxon>
        <taxon>Hexapoda</taxon>
        <taxon>Collembola</taxon>
        <taxon>Symphypleona</taxon>
        <taxon>Sminthuridae</taxon>
        <taxon>Allacma</taxon>
    </lineage>
</organism>
<dbReference type="Proteomes" id="UP000708208">
    <property type="component" value="Unassembled WGS sequence"/>
</dbReference>
<protein>
    <submittedName>
        <fullName evidence="1">Uncharacterized protein</fullName>
    </submittedName>
</protein>
<evidence type="ECO:0000313" key="1">
    <source>
        <dbReference type="EMBL" id="CAG7828993.1"/>
    </source>
</evidence>
<dbReference type="AlphaFoldDB" id="A0A8J2L575"/>
<sequence length="127" mass="15307">MTLPSSRRPPEVEDLLQEDHKSESLTLRINLNKCFMDEMNAWFEFSLHEKQRRELTKKRIIRRAMAVSFKVGLEFEKLPRDWLKTFCERYDIDLRISSRRKFHNSQSVSMLFYNEQRSNSFDNGSVL</sequence>
<accession>A0A8J2L575</accession>